<dbReference type="InterPro" id="IPR050341">
    <property type="entry name" value="PP1_catalytic_subunit"/>
</dbReference>
<dbReference type="Gene3D" id="3.60.21.10">
    <property type="match status" value="1"/>
</dbReference>
<dbReference type="GO" id="GO:0046872">
    <property type="term" value="F:metal ion binding"/>
    <property type="evidence" value="ECO:0007669"/>
    <property type="project" value="UniProtKB-KW"/>
</dbReference>
<feature type="domain" description="Calcineurin-like phosphoesterase" evidence="6">
    <location>
        <begin position="7"/>
        <end position="94"/>
    </location>
</feature>
<dbReference type="Proteomes" id="UP000271098">
    <property type="component" value="Unassembled WGS sequence"/>
</dbReference>
<dbReference type="SUPFAM" id="SSF56300">
    <property type="entry name" value="Metallo-dependent phosphatases"/>
    <property type="match status" value="1"/>
</dbReference>
<proteinExistence type="predicted"/>
<dbReference type="GO" id="GO:0005737">
    <property type="term" value="C:cytoplasm"/>
    <property type="evidence" value="ECO:0007669"/>
    <property type="project" value="TreeGrafter"/>
</dbReference>
<organism evidence="9">
    <name type="scientific">Gongylonema pulchrum</name>
    <dbReference type="NCBI Taxonomy" id="637853"/>
    <lineage>
        <taxon>Eukaryota</taxon>
        <taxon>Metazoa</taxon>
        <taxon>Ecdysozoa</taxon>
        <taxon>Nematoda</taxon>
        <taxon>Chromadorea</taxon>
        <taxon>Rhabditida</taxon>
        <taxon>Spirurina</taxon>
        <taxon>Spiruromorpha</taxon>
        <taxon>Spiruroidea</taxon>
        <taxon>Gongylonematidae</taxon>
        <taxon>Gongylonema</taxon>
    </lineage>
</organism>
<evidence type="ECO:0000313" key="8">
    <source>
        <dbReference type="Proteomes" id="UP000271098"/>
    </source>
</evidence>
<dbReference type="PANTHER" id="PTHR11668:SF300">
    <property type="entry name" value="SERINE_THREONINE-PROTEIN PHOSPHATASE"/>
    <property type="match status" value="1"/>
</dbReference>
<dbReference type="GO" id="GO:0004722">
    <property type="term" value="F:protein serine/threonine phosphatase activity"/>
    <property type="evidence" value="ECO:0007669"/>
    <property type="project" value="UniProtKB-EC"/>
</dbReference>
<evidence type="ECO:0000313" key="9">
    <source>
        <dbReference type="WBParaSite" id="GPUH_0000573301-mRNA-1"/>
    </source>
</evidence>
<evidence type="ECO:0000313" key="7">
    <source>
        <dbReference type="EMBL" id="VDK51933.1"/>
    </source>
</evidence>
<evidence type="ECO:0000256" key="1">
    <source>
        <dbReference type="ARBA" id="ARBA00013081"/>
    </source>
</evidence>
<keyword evidence="2" id="KW-0479">Metal-binding</keyword>
<dbReference type="PANTHER" id="PTHR11668">
    <property type="entry name" value="SERINE/THREONINE PROTEIN PHOSPHATASE"/>
    <property type="match status" value="1"/>
</dbReference>
<keyword evidence="8" id="KW-1185">Reference proteome</keyword>
<name>A0A183DAI4_9BILA</name>
<keyword evidence="5" id="KW-0464">Manganese</keyword>
<evidence type="ECO:0000259" key="6">
    <source>
        <dbReference type="Pfam" id="PF00149"/>
    </source>
</evidence>
<dbReference type="EC" id="3.1.3.16" evidence="1"/>
<accession>A0A183DAI4</accession>
<keyword evidence="3" id="KW-0378">Hydrolase</keyword>
<evidence type="ECO:0000256" key="3">
    <source>
        <dbReference type="ARBA" id="ARBA00022801"/>
    </source>
</evidence>
<keyword evidence="4" id="KW-0904">Protein phosphatase</keyword>
<reference evidence="7 8" key="2">
    <citation type="submission" date="2018-11" db="EMBL/GenBank/DDBJ databases">
        <authorList>
            <consortium name="Pathogen Informatics"/>
        </authorList>
    </citation>
    <scope>NUCLEOTIDE SEQUENCE [LARGE SCALE GENOMIC DNA]</scope>
</reference>
<dbReference type="EMBL" id="UYRT01012502">
    <property type="protein sequence ID" value="VDK51933.1"/>
    <property type="molecule type" value="Genomic_DNA"/>
</dbReference>
<dbReference type="WBParaSite" id="GPUH_0000573301-mRNA-1">
    <property type="protein sequence ID" value="GPUH_0000573301-mRNA-1"/>
    <property type="gene ID" value="GPUH_0000573301"/>
</dbReference>
<protein>
    <recommendedName>
        <fullName evidence="1">protein-serine/threonine phosphatase</fullName>
        <ecNumber evidence="1">3.1.3.16</ecNumber>
    </recommendedName>
</protein>
<sequence>MIYSPDHYFACHGGISQWLTSRDILRRIAKPTYTTDMEFVQGLTLADLLWADPVLGQKKWFAPSHRRCGYTFNQKALKAVLRALKVKTLIRAHEYYASGSVRNFDDQSCYTVHSTPDEDSTNNSYKVLRDCLGILP</sequence>
<evidence type="ECO:0000256" key="5">
    <source>
        <dbReference type="ARBA" id="ARBA00023211"/>
    </source>
</evidence>
<evidence type="ECO:0000256" key="2">
    <source>
        <dbReference type="ARBA" id="ARBA00022723"/>
    </source>
</evidence>
<gene>
    <name evidence="7" type="ORF">GPUH_LOCUS5726</name>
</gene>
<reference evidence="9" key="1">
    <citation type="submission" date="2016-06" db="UniProtKB">
        <authorList>
            <consortium name="WormBaseParasite"/>
        </authorList>
    </citation>
    <scope>IDENTIFICATION</scope>
</reference>
<dbReference type="GO" id="GO:0005634">
    <property type="term" value="C:nucleus"/>
    <property type="evidence" value="ECO:0007669"/>
    <property type="project" value="TreeGrafter"/>
</dbReference>
<dbReference type="InterPro" id="IPR004843">
    <property type="entry name" value="Calcineurin-like_PHP"/>
</dbReference>
<dbReference type="AlphaFoldDB" id="A0A183DAI4"/>
<dbReference type="InterPro" id="IPR029052">
    <property type="entry name" value="Metallo-depent_PP-like"/>
</dbReference>
<evidence type="ECO:0000256" key="4">
    <source>
        <dbReference type="ARBA" id="ARBA00022912"/>
    </source>
</evidence>
<dbReference type="Pfam" id="PF00149">
    <property type="entry name" value="Metallophos"/>
    <property type="match status" value="1"/>
</dbReference>